<dbReference type="Gene3D" id="3.40.1230.10">
    <property type="entry name" value="MTH938-like"/>
    <property type="match status" value="1"/>
</dbReference>
<dbReference type="Proteomes" id="UP000886070">
    <property type="component" value="Unassembled WGS sequence"/>
</dbReference>
<reference evidence="1" key="1">
    <citation type="journal article" date="2020" name="mSystems">
        <title>Genome- and Community-Level Interaction Insights into Carbon Utilization and Element Cycling Functions of Hydrothermarchaeota in Hydrothermal Sediment.</title>
        <authorList>
            <person name="Zhou Z."/>
            <person name="Liu Y."/>
            <person name="Xu W."/>
            <person name="Pan J."/>
            <person name="Luo Z.H."/>
            <person name="Li M."/>
        </authorList>
    </citation>
    <scope>NUCLEOTIDE SEQUENCE [LARGE SCALE GENOMIC DNA]</scope>
    <source>
        <strain evidence="1">HyVt-92</strain>
    </source>
</reference>
<dbReference type="PANTHER" id="PTHR15811:SF5">
    <property type="entry name" value="MTH938 DOMAIN-CONTAINING PROTEIN"/>
    <property type="match status" value="1"/>
</dbReference>
<dbReference type="SUPFAM" id="SSF64076">
    <property type="entry name" value="MTH938-like"/>
    <property type="match status" value="1"/>
</dbReference>
<protein>
    <submittedName>
        <fullName evidence="1">Uncharacterized protein</fullName>
    </submittedName>
</protein>
<dbReference type="PANTHER" id="PTHR15811">
    <property type="entry name" value="MTH938 DOMAIN-CONTAINING PROTEIN"/>
    <property type="match status" value="1"/>
</dbReference>
<dbReference type="GO" id="GO:0005737">
    <property type="term" value="C:cytoplasm"/>
    <property type="evidence" value="ECO:0007669"/>
    <property type="project" value="TreeGrafter"/>
</dbReference>
<dbReference type="AlphaFoldDB" id="A0A7V5HZ91"/>
<dbReference type="EMBL" id="DRTT01000102">
    <property type="protein sequence ID" value="HHF98569.1"/>
    <property type="molecule type" value="Genomic_DNA"/>
</dbReference>
<accession>A0A7V5HZ91</accession>
<comment type="caution">
    <text evidence="1">The sequence shown here is derived from an EMBL/GenBank/DDBJ whole genome shotgun (WGS) entry which is preliminary data.</text>
</comment>
<organism evidence="1">
    <name type="scientific">Aerophobetes bacterium</name>
    <dbReference type="NCBI Taxonomy" id="2030807"/>
    <lineage>
        <taxon>Bacteria</taxon>
        <taxon>Candidatus Aerophobota</taxon>
    </lineage>
</organism>
<dbReference type="InterPro" id="IPR036748">
    <property type="entry name" value="MTH938-like_sf"/>
</dbReference>
<proteinExistence type="predicted"/>
<dbReference type="Pfam" id="PF04430">
    <property type="entry name" value="DUF498"/>
    <property type="match status" value="1"/>
</dbReference>
<evidence type="ECO:0000313" key="1">
    <source>
        <dbReference type="EMBL" id="HHF98569.1"/>
    </source>
</evidence>
<gene>
    <name evidence="1" type="ORF">ENL39_03665</name>
</gene>
<dbReference type="InterPro" id="IPR007523">
    <property type="entry name" value="NDUFAF3/AAMDC"/>
</dbReference>
<name>A0A7V5HZ91_UNCAE</name>
<sequence length="113" mass="13500">MRIDGYGFGWMKIKGKVYKKDLIIFPERIVDNWWRDEGHYLRESDIFEVFIEKPDVLVVGTGYYGYMKIDEELVKKLKDERIELVYDKTGEAVKKYNELIKNKRVVGVFHLTC</sequence>